<comment type="caution">
    <text evidence="2">The sequence shown here is derived from an EMBL/GenBank/DDBJ whole genome shotgun (WGS) entry which is preliminary data.</text>
</comment>
<organism evidence="2">
    <name type="scientific">Sesamum latifolium</name>
    <dbReference type="NCBI Taxonomy" id="2727402"/>
    <lineage>
        <taxon>Eukaryota</taxon>
        <taxon>Viridiplantae</taxon>
        <taxon>Streptophyta</taxon>
        <taxon>Embryophyta</taxon>
        <taxon>Tracheophyta</taxon>
        <taxon>Spermatophyta</taxon>
        <taxon>Magnoliopsida</taxon>
        <taxon>eudicotyledons</taxon>
        <taxon>Gunneridae</taxon>
        <taxon>Pentapetalae</taxon>
        <taxon>asterids</taxon>
        <taxon>lamiids</taxon>
        <taxon>Lamiales</taxon>
        <taxon>Pedaliaceae</taxon>
        <taxon>Sesamum</taxon>
    </lineage>
</organism>
<feature type="compositionally biased region" description="Polar residues" evidence="1">
    <location>
        <begin position="1"/>
        <end position="12"/>
    </location>
</feature>
<feature type="region of interest" description="Disordered" evidence="1">
    <location>
        <begin position="1"/>
        <end position="34"/>
    </location>
</feature>
<protein>
    <submittedName>
        <fullName evidence="2">Uncharacterized protein</fullName>
    </submittedName>
</protein>
<proteinExistence type="predicted"/>
<gene>
    <name evidence="2" type="ORF">Slati_4437300</name>
</gene>
<sequence length="117" mass="13188">MRININPKQQPEQAKDCGSILGHSSPPSVGRNTFGPHWTCNTALELLSATQEVKSSAFSQGLLDGDFFKYLAKKHVSRFDDLFSRAAKYINMEDAQASKKDEGKRKDFKEKEYSKKS</sequence>
<accession>A0AAW2SSS7</accession>
<dbReference type="EMBL" id="JACGWN010000016">
    <property type="protein sequence ID" value="KAL0394711.1"/>
    <property type="molecule type" value="Genomic_DNA"/>
</dbReference>
<feature type="region of interest" description="Disordered" evidence="1">
    <location>
        <begin position="94"/>
        <end position="117"/>
    </location>
</feature>
<reference evidence="2" key="1">
    <citation type="submission" date="2020-06" db="EMBL/GenBank/DDBJ databases">
        <authorList>
            <person name="Li T."/>
            <person name="Hu X."/>
            <person name="Zhang T."/>
            <person name="Song X."/>
            <person name="Zhang H."/>
            <person name="Dai N."/>
            <person name="Sheng W."/>
            <person name="Hou X."/>
            <person name="Wei L."/>
        </authorList>
    </citation>
    <scope>NUCLEOTIDE SEQUENCE</scope>
    <source>
        <strain evidence="2">KEN1</strain>
        <tissue evidence="2">Leaf</tissue>
    </source>
</reference>
<feature type="compositionally biased region" description="Basic and acidic residues" evidence="1">
    <location>
        <begin position="96"/>
        <end position="117"/>
    </location>
</feature>
<evidence type="ECO:0000256" key="1">
    <source>
        <dbReference type="SAM" id="MobiDB-lite"/>
    </source>
</evidence>
<evidence type="ECO:0000313" key="2">
    <source>
        <dbReference type="EMBL" id="KAL0394711.1"/>
    </source>
</evidence>
<name>A0AAW2SSS7_9LAMI</name>
<reference evidence="2" key="2">
    <citation type="journal article" date="2024" name="Plant">
        <title>Genomic evolution and insights into agronomic trait innovations of Sesamum species.</title>
        <authorList>
            <person name="Miao H."/>
            <person name="Wang L."/>
            <person name="Qu L."/>
            <person name="Liu H."/>
            <person name="Sun Y."/>
            <person name="Le M."/>
            <person name="Wang Q."/>
            <person name="Wei S."/>
            <person name="Zheng Y."/>
            <person name="Lin W."/>
            <person name="Duan Y."/>
            <person name="Cao H."/>
            <person name="Xiong S."/>
            <person name="Wang X."/>
            <person name="Wei L."/>
            <person name="Li C."/>
            <person name="Ma Q."/>
            <person name="Ju M."/>
            <person name="Zhao R."/>
            <person name="Li G."/>
            <person name="Mu C."/>
            <person name="Tian Q."/>
            <person name="Mei H."/>
            <person name="Zhang T."/>
            <person name="Gao T."/>
            <person name="Zhang H."/>
        </authorList>
    </citation>
    <scope>NUCLEOTIDE SEQUENCE</scope>
    <source>
        <strain evidence="2">KEN1</strain>
    </source>
</reference>
<dbReference type="AlphaFoldDB" id="A0AAW2SSS7"/>